<dbReference type="OrthoDB" id="47375at2759"/>
<gene>
    <name evidence="5" type="ORF">OIDMADRAFT_164783</name>
</gene>
<evidence type="ECO:0000256" key="2">
    <source>
        <dbReference type="ARBA" id="ARBA00022676"/>
    </source>
</evidence>
<reference evidence="6" key="2">
    <citation type="submission" date="2015-01" db="EMBL/GenBank/DDBJ databases">
        <title>Evolutionary Origins and Diversification of the Mycorrhizal Mutualists.</title>
        <authorList>
            <consortium name="DOE Joint Genome Institute"/>
            <consortium name="Mycorrhizal Genomics Consortium"/>
            <person name="Kohler A."/>
            <person name="Kuo A."/>
            <person name="Nagy L.G."/>
            <person name="Floudas D."/>
            <person name="Copeland A."/>
            <person name="Barry K.W."/>
            <person name="Cichocki N."/>
            <person name="Veneault-Fourrey C."/>
            <person name="LaButti K."/>
            <person name="Lindquist E.A."/>
            <person name="Lipzen A."/>
            <person name="Lundell T."/>
            <person name="Morin E."/>
            <person name="Murat C."/>
            <person name="Riley R."/>
            <person name="Ohm R."/>
            <person name="Sun H."/>
            <person name="Tunlid A."/>
            <person name="Henrissat B."/>
            <person name="Grigoriev I.V."/>
            <person name="Hibbett D.S."/>
            <person name="Martin F."/>
        </authorList>
    </citation>
    <scope>NUCLEOTIDE SEQUENCE [LARGE SCALE GENOMIC DNA]</scope>
    <source>
        <strain evidence="6">Zn</strain>
    </source>
</reference>
<dbReference type="PANTHER" id="PTHR10730:SF53">
    <property type="entry name" value="GLYCOSYLTRANSFERASE 25 FAMILY MEMBER"/>
    <property type="match status" value="1"/>
</dbReference>
<feature type="compositionally biased region" description="Basic and acidic residues" evidence="4">
    <location>
        <begin position="306"/>
        <end position="321"/>
    </location>
</feature>
<evidence type="ECO:0000256" key="1">
    <source>
        <dbReference type="ARBA" id="ARBA00006721"/>
    </source>
</evidence>
<evidence type="ECO:0000313" key="6">
    <source>
        <dbReference type="Proteomes" id="UP000054321"/>
    </source>
</evidence>
<evidence type="ECO:0000313" key="5">
    <source>
        <dbReference type="EMBL" id="KIN00371.1"/>
    </source>
</evidence>
<keyword evidence="6" id="KW-1185">Reference proteome</keyword>
<dbReference type="Proteomes" id="UP000054321">
    <property type="component" value="Unassembled WGS sequence"/>
</dbReference>
<dbReference type="AlphaFoldDB" id="A0A0C3GWB1"/>
<dbReference type="InterPro" id="IPR050757">
    <property type="entry name" value="Collagen_mod_GT25"/>
</dbReference>
<dbReference type="GO" id="GO:0016740">
    <property type="term" value="F:transferase activity"/>
    <property type="evidence" value="ECO:0007669"/>
    <property type="project" value="UniProtKB-KW"/>
</dbReference>
<protein>
    <submittedName>
        <fullName evidence="5">Glycosyltransferase family 25 protein</fullName>
    </submittedName>
</protein>
<dbReference type="InParanoid" id="A0A0C3GWB1"/>
<organism evidence="5 6">
    <name type="scientific">Oidiodendron maius (strain Zn)</name>
    <dbReference type="NCBI Taxonomy" id="913774"/>
    <lineage>
        <taxon>Eukaryota</taxon>
        <taxon>Fungi</taxon>
        <taxon>Dikarya</taxon>
        <taxon>Ascomycota</taxon>
        <taxon>Pezizomycotina</taxon>
        <taxon>Leotiomycetes</taxon>
        <taxon>Leotiomycetes incertae sedis</taxon>
        <taxon>Myxotrichaceae</taxon>
        <taxon>Oidiodendron</taxon>
    </lineage>
</organism>
<sequence>MISLKTSPYVLVACAVFSFVILFSLGPDRSATRWAIPKTSFTSTTTNSKLPPPNYKSASFNRLQPDTTSEIGRASNATLGFEKVYVLGLEERYDKRDAIALAASLTGFHVDFYDSVRGEDVQDKAKPPVCTVIEHNLASVLIFEDDADWDIRLTGQMVDLAKGVRQLSGVSFTDRQHSPYGDDWDVIWPGHCGEVLPKNDDRRYLIENDETVAPKQHQKSIKALKDFPEGTRMVHRAGAPLCSFAYAVSYRGAQKILMALAVKGGSSLAIDNALAYLCRDGYLDLQCYSVEPQLMHHHRPAGSVNKDSDIRGGDSKEVREKGSTETIVLSARLNMEPLIKGTDDWVKQW</sequence>
<accession>A0A0C3GWB1</accession>
<comment type="similarity">
    <text evidence="1">Belongs to the glycosyltransferase 25 family.</text>
</comment>
<evidence type="ECO:0000256" key="3">
    <source>
        <dbReference type="ARBA" id="ARBA00022679"/>
    </source>
</evidence>
<feature type="region of interest" description="Disordered" evidence="4">
    <location>
        <begin position="298"/>
        <end position="321"/>
    </location>
</feature>
<name>A0A0C3GWB1_OIDMZ</name>
<proteinExistence type="inferred from homology"/>
<dbReference type="HOGENOM" id="CLU_032992_1_0_1"/>
<keyword evidence="2" id="KW-0328">Glycosyltransferase</keyword>
<dbReference type="PANTHER" id="PTHR10730">
    <property type="entry name" value="PROCOLLAGEN-LYSINE,2-OXOGLUTARATE 5-DIOXYGENASE/GLYCOSYLTRANSFERASE 25 FAMILY MEMBER"/>
    <property type="match status" value="1"/>
</dbReference>
<evidence type="ECO:0000256" key="4">
    <source>
        <dbReference type="SAM" id="MobiDB-lite"/>
    </source>
</evidence>
<keyword evidence="3 5" id="KW-0808">Transferase</keyword>
<dbReference type="EMBL" id="KN832877">
    <property type="protein sequence ID" value="KIN00371.1"/>
    <property type="molecule type" value="Genomic_DNA"/>
</dbReference>
<reference evidence="5 6" key="1">
    <citation type="submission" date="2014-04" db="EMBL/GenBank/DDBJ databases">
        <authorList>
            <consortium name="DOE Joint Genome Institute"/>
            <person name="Kuo A."/>
            <person name="Martino E."/>
            <person name="Perotto S."/>
            <person name="Kohler A."/>
            <person name="Nagy L.G."/>
            <person name="Floudas D."/>
            <person name="Copeland A."/>
            <person name="Barry K.W."/>
            <person name="Cichocki N."/>
            <person name="Veneault-Fourrey C."/>
            <person name="LaButti K."/>
            <person name="Lindquist E.A."/>
            <person name="Lipzen A."/>
            <person name="Lundell T."/>
            <person name="Morin E."/>
            <person name="Murat C."/>
            <person name="Sun H."/>
            <person name="Tunlid A."/>
            <person name="Henrissat B."/>
            <person name="Grigoriev I.V."/>
            <person name="Hibbett D.S."/>
            <person name="Martin F."/>
            <person name="Nordberg H.P."/>
            <person name="Cantor M.N."/>
            <person name="Hua S.X."/>
        </authorList>
    </citation>
    <scope>NUCLEOTIDE SEQUENCE [LARGE SCALE GENOMIC DNA]</scope>
    <source>
        <strain evidence="5 6">Zn</strain>
    </source>
</reference>